<evidence type="ECO:0000313" key="2">
    <source>
        <dbReference type="Proteomes" id="UP001057279"/>
    </source>
</evidence>
<name>A0ACB9UL08_9CETA</name>
<comment type="caution">
    <text evidence="1">The sequence shown here is derived from an EMBL/GenBank/DDBJ whole genome shotgun (WGS) entry which is preliminary data.</text>
</comment>
<dbReference type="Proteomes" id="UP001057279">
    <property type="component" value="Linkage Group LG15"/>
</dbReference>
<gene>
    <name evidence="1" type="ORF">MJG53_012624</name>
</gene>
<sequence length="209" mass="24121">MRKPRMTGKGAKSRICRKDENGKRTKQKRAWANKENKTEQKEGRKWKGKEMNGEGCEKGEKEPGREHPELSEETAGEERNREPRGPSLVPTKASKAKYSRTSPDKCSLYMVFSCLCMPQLVCIISAFFLVLDMGIRWGDICNQIMFSWCFCIIGTFIIVILELYRFPTDFPFCWYNFSITYACYAALICFSASIFYPITDIKFLPYDAS</sequence>
<protein>
    <submittedName>
        <fullName evidence="1">Uncharacterized protein</fullName>
    </submittedName>
</protein>
<accession>A0ACB9UL08</accession>
<organism evidence="1 2">
    <name type="scientific">Ovis ammon polii x Ovis aries</name>
    <dbReference type="NCBI Taxonomy" id="2918886"/>
    <lineage>
        <taxon>Eukaryota</taxon>
        <taxon>Metazoa</taxon>
        <taxon>Chordata</taxon>
        <taxon>Craniata</taxon>
        <taxon>Vertebrata</taxon>
        <taxon>Euteleostomi</taxon>
        <taxon>Mammalia</taxon>
        <taxon>Eutheria</taxon>
        <taxon>Laurasiatheria</taxon>
        <taxon>Artiodactyla</taxon>
        <taxon>Ruminantia</taxon>
        <taxon>Pecora</taxon>
        <taxon>Bovidae</taxon>
        <taxon>Caprinae</taxon>
        <taxon>Ovis</taxon>
    </lineage>
</organism>
<keyword evidence="2" id="KW-1185">Reference proteome</keyword>
<reference evidence="1" key="1">
    <citation type="submission" date="2022-03" db="EMBL/GenBank/DDBJ databases">
        <title>Genomic analyses of argali, domestic sheep and their hybrids provide insights into chromosomal evolution, heterosis and genetic basis of agronomic traits.</title>
        <authorList>
            <person name="Li M."/>
        </authorList>
    </citation>
    <scope>NUCLEOTIDE SEQUENCE</scope>
    <source>
        <strain evidence="1">F1 hybrid</strain>
    </source>
</reference>
<dbReference type="EMBL" id="CM043040">
    <property type="protein sequence ID" value="KAI4572786.1"/>
    <property type="molecule type" value="Genomic_DNA"/>
</dbReference>
<evidence type="ECO:0000313" key="1">
    <source>
        <dbReference type="EMBL" id="KAI4572786.1"/>
    </source>
</evidence>
<proteinExistence type="predicted"/>